<evidence type="ECO:0000256" key="1">
    <source>
        <dbReference type="SAM" id="MobiDB-lite"/>
    </source>
</evidence>
<feature type="compositionally biased region" description="Low complexity" evidence="1">
    <location>
        <begin position="434"/>
        <end position="447"/>
    </location>
</feature>
<dbReference type="STRING" id="1262450.S3BUU5"/>
<feature type="compositionally biased region" description="Polar residues" evidence="1">
    <location>
        <begin position="383"/>
        <end position="393"/>
    </location>
</feature>
<sequence>MAQQILSRSPSNFRDNGENNRPSSPPGSLPTTPSSSKDRHVQGRLHLQELNVGALNNAQSLTRHFNPPSILRKANAASGFAKQGDSSTTSIDSLAEDLSTFHIYSPGKEGDDSVEPTNDTGQGHGEVQASTSSISSPYLHTRRSSLRTKHAHFALPDSLSPGDTKEPGLSLTGAAKHESFSELLSEPDIQYTIERHDAKRFDYILSLPRDAGDLTKSEQLRRICSDANIKESARDNRKVYFGCNVLRQRPRSKSSTTDDSLSNDSYTLIATPLDRFGSSTGIIDDNDGTMFDTLLPPTAASSFDSAELPFTNQNMVSPKAFGASLGTVHSDRAQSVPRSPCSSVARIEDTIEELDKLEDEFEAVNRMVRVKRVPSPDKEAQGARTQADVTTKPSAKPGLRATKQPNLTRTASIRRLAPAKEPAKSTASHTSAPKSGTTGATKASSSTRLSGARPLSLLPPKPPAKSTKPPTKPAFELPGEAVARRLKEQREARLLAAASAPPNTPKSAAPPAGPQLRRVRSIKPPTIPDFELPGEAISRRKREEHEAKIRQQEEEERNRREFKAKPIRLSITPSSVPRETVASRARQSRASIIGESAIVGGSLNVPGSGYSANKRYSVIAGDSGSRVTSQAQVSRGRGTALGPYPSATGETSRAASTSTGSVSGMRSTISVEDVQHQKLRGKEILQRDNTLSSDRDRERRGREANTKQARQEAAERSRVLSREWAEKQKLRAKKSFTARTE</sequence>
<dbReference type="EMBL" id="KE148170">
    <property type="protein sequence ID" value="EPE03191.1"/>
    <property type="molecule type" value="Genomic_DNA"/>
</dbReference>
<feature type="compositionally biased region" description="Basic and acidic residues" evidence="1">
    <location>
        <begin position="693"/>
        <end position="720"/>
    </location>
</feature>
<dbReference type="HOGENOM" id="CLU_012848_0_0_1"/>
<dbReference type="AlphaFoldDB" id="S3BUU5"/>
<dbReference type="VEuPathDB" id="FungiDB:F503_01527"/>
<accession>S3BUU5</accession>
<name>S3BUU5_OPHP1</name>
<feature type="region of interest" description="Disordered" evidence="1">
    <location>
        <begin position="621"/>
        <end position="720"/>
    </location>
</feature>
<organism evidence="2 3">
    <name type="scientific">Ophiostoma piceae (strain UAMH 11346)</name>
    <name type="common">Sap stain fungus</name>
    <dbReference type="NCBI Taxonomy" id="1262450"/>
    <lineage>
        <taxon>Eukaryota</taxon>
        <taxon>Fungi</taxon>
        <taxon>Dikarya</taxon>
        <taxon>Ascomycota</taxon>
        <taxon>Pezizomycotina</taxon>
        <taxon>Sordariomycetes</taxon>
        <taxon>Sordariomycetidae</taxon>
        <taxon>Ophiostomatales</taxon>
        <taxon>Ophiostomataceae</taxon>
        <taxon>Ophiostoma</taxon>
    </lineage>
</organism>
<proteinExistence type="predicted"/>
<feature type="compositionally biased region" description="Basic and acidic residues" evidence="1">
    <location>
        <begin position="673"/>
        <end position="686"/>
    </location>
</feature>
<evidence type="ECO:0000313" key="3">
    <source>
        <dbReference type="Proteomes" id="UP000016923"/>
    </source>
</evidence>
<reference evidence="2 3" key="1">
    <citation type="journal article" date="2013" name="BMC Genomics">
        <title>The genome and transcriptome of the pine saprophyte Ophiostoma piceae, and a comparison with the bark beetle-associated pine pathogen Grosmannia clavigera.</title>
        <authorList>
            <person name="Haridas S."/>
            <person name="Wang Y."/>
            <person name="Lim L."/>
            <person name="Massoumi Alamouti S."/>
            <person name="Jackman S."/>
            <person name="Docking R."/>
            <person name="Robertson G."/>
            <person name="Birol I."/>
            <person name="Bohlmann J."/>
            <person name="Breuil C."/>
        </authorList>
    </citation>
    <scope>NUCLEOTIDE SEQUENCE [LARGE SCALE GENOMIC DNA]</scope>
    <source>
        <strain evidence="2 3">UAMH 11346</strain>
    </source>
</reference>
<feature type="compositionally biased region" description="Polar residues" evidence="1">
    <location>
        <begin position="1"/>
        <end position="14"/>
    </location>
</feature>
<feature type="compositionally biased region" description="Polar residues" evidence="1">
    <location>
        <begin position="648"/>
        <end position="670"/>
    </location>
</feature>
<dbReference type="OrthoDB" id="3946796at2759"/>
<feature type="region of interest" description="Disordered" evidence="1">
    <location>
        <begin position="106"/>
        <end position="137"/>
    </location>
</feature>
<dbReference type="OMA" id="CEGHTNI"/>
<evidence type="ECO:0000313" key="2">
    <source>
        <dbReference type="EMBL" id="EPE03191.1"/>
    </source>
</evidence>
<feature type="compositionally biased region" description="Basic and acidic residues" evidence="1">
    <location>
        <begin position="482"/>
        <end position="493"/>
    </location>
</feature>
<feature type="region of interest" description="Disordered" evidence="1">
    <location>
        <begin position="372"/>
        <end position="583"/>
    </location>
</feature>
<feature type="compositionally biased region" description="Polar residues" evidence="1">
    <location>
        <begin position="128"/>
        <end position="137"/>
    </location>
</feature>
<feature type="region of interest" description="Disordered" evidence="1">
    <location>
        <begin position="1"/>
        <end position="40"/>
    </location>
</feature>
<protein>
    <submittedName>
        <fullName evidence="2">Carboxylesterase family protein</fullName>
    </submittedName>
</protein>
<keyword evidence="3" id="KW-1185">Reference proteome</keyword>
<feature type="compositionally biased region" description="Basic and acidic residues" evidence="1">
    <location>
        <begin position="537"/>
        <end position="564"/>
    </location>
</feature>
<dbReference type="Proteomes" id="UP000016923">
    <property type="component" value="Unassembled WGS sequence"/>
</dbReference>
<dbReference type="eggNOG" id="ENOG502SPY3">
    <property type="taxonomic scope" value="Eukaryota"/>
</dbReference>
<gene>
    <name evidence="2" type="ORF">F503_01527</name>
</gene>